<dbReference type="PROSITE" id="PS51207">
    <property type="entry name" value="PXA"/>
    <property type="match status" value="1"/>
</dbReference>
<dbReference type="PRINTS" id="PR01301">
    <property type="entry name" value="RGSPROTEIN"/>
</dbReference>
<name>A0A7M5VBL0_9CNID</name>
<dbReference type="InterPro" id="IPR003114">
    <property type="entry name" value="Phox_assoc"/>
</dbReference>
<protein>
    <recommendedName>
        <fullName evidence="10">Sorting nexin-25</fullName>
    </recommendedName>
</protein>
<evidence type="ECO:0000313" key="9">
    <source>
        <dbReference type="Proteomes" id="UP000594262"/>
    </source>
</evidence>
<dbReference type="SMART" id="SM00315">
    <property type="entry name" value="RGS"/>
    <property type="match status" value="1"/>
</dbReference>
<dbReference type="PROSITE" id="PS50195">
    <property type="entry name" value="PX"/>
    <property type="match status" value="1"/>
</dbReference>
<dbReference type="InterPro" id="IPR001683">
    <property type="entry name" value="PX_dom"/>
</dbReference>
<accession>A0A7M5VBL0</accession>
<dbReference type="Gene3D" id="1.10.167.10">
    <property type="entry name" value="Regulator of G-protein Signalling 4, domain 2"/>
    <property type="match status" value="1"/>
</dbReference>
<dbReference type="InterPro" id="IPR044926">
    <property type="entry name" value="RGS_subdomain_2"/>
</dbReference>
<evidence type="ECO:0000259" key="6">
    <source>
        <dbReference type="PROSITE" id="PS50195"/>
    </source>
</evidence>
<dbReference type="RefSeq" id="XP_066920863.1">
    <property type="nucleotide sequence ID" value="XM_067064762.1"/>
</dbReference>
<dbReference type="PROSITE" id="PS50132">
    <property type="entry name" value="RGS"/>
    <property type="match status" value="1"/>
</dbReference>
<evidence type="ECO:0000313" key="8">
    <source>
        <dbReference type="EnsemblMetazoa" id="CLYHEMP006353.1"/>
    </source>
</evidence>
<dbReference type="SUPFAM" id="SSF48097">
    <property type="entry name" value="Regulator of G-protein signaling, RGS"/>
    <property type="match status" value="1"/>
</dbReference>
<evidence type="ECO:0000256" key="3">
    <source>
        <dbReference type="SAM" id="MobiDB-lite"/>
    </source>
</evidence>
<dbReference type="Proteomes" id="UP000594262">
    <property type="component" value="Unplaced"/>
</dbReference>
<dbReference type="PANTHER" id="PTHR22775">
    <property type="entry name" value="SORTING NEXIN"/>
    <property type="match status" value="1"/>
</dbReference>
<dbReference type="Pfam" id="PF08628">
    <property type="entry name" value="Nexin_C"/>
    <property type="match status" value="1"/>
</dbReference>
<feature type="domain" description="PXA" evidence="7">
    <location>
        <begin position="116"/>
        <end position="283"/>
    </location>
</feature>
<organism evidence="8 9">
    <name type="scientific">Clytia hemisphaerica</name>
    <dbReference type="NCBI Taxonomy" id="252671"/>
    <lineage>
        <taxon>Eukaryota</taxon>
        <taxon>Metazoa</taxon>
        <taxon>Cnidaria</taxon>
        <taxon>Hydrozoa</taxon>
        <taxon>Hydroidolina</taxon>
        <taxon>Leptothecata</taxon>
        <taxon>Obeliida</taxon>
        <taxon>Clytiidae</taxon>
        <taxon>Clytia</taxon>
    </lineage>
</organism>
<dbReference type="Pfam" id="PF00787">
    <property type="entry name" value="PX"/>
    <property type="match status" value="1"/>
</dbReference>
<dbReference type="InterPro" id="IPR013937">
    <property type="entry name" value="Sorting_nexin_C"/>
</dbReference>
<dbReference type="OrthoDB" id="120967at2759"/>
<dbReference type="InterPro" id="IPR016137">
    <property type="entry name" value="RGS"/>
</dbReference>
<dbReference type="InterPro" id="IPR036305">
    <property type="entry name" value="RGS_sf"/>
</dbReference>
<feature type="domain" description="PX" evidence="6">
    <location>
        <begin position="654"/>
        <end position="781"/>
    </location>
</feature>
<dbReference type="Gene3D" id="3.30.1520.10">
    <property type="entry name" value="Phox-like domain"/>
    <property type="match status" value="1"/>
</dbReference>
<keyword evidence="2" id="KW-0175">Coiled coil</keyword>
<dbReference type="InterPro" id="IPR036871">
    <property type="entry name" value="PX_dom_sf"/>
</dbReference>
<dbReference type="SMART" id="SM00313">
    <property type="entry name" value="PXA"/>
    <property type="match status" value="1"/>
</dbReference>
<comment type="similarity">
    <text evidence="1">Belongs to the sorting nexin family.</text>
</comment>
<proteinExistence type="inferred from homology"/>
<evidence type="ECO:0000256" key="1">
    <source>
        <dbReference type="ARBA" id="ARBA00010883"/>
    </source>
</evidence>
<dbReference type="Pfam" id="PF00615">
    <property type="entry name" value="RGS"/>
    <property type="match status" value="1"/>
</dbReference>
<evidence type="ECO:0000256" key="4">
    <source>
        <dbReference type="SAM" id="Phobius"/>
    </source>
</evidence>
<sequence length="1067" mass="123957">MILIQLANRIYEHFTQLVSRLWENRRNPKLTIPIVIALLSISYSTGILEVFLSWVLFILVVIFSILSGLAVVLCRGNYREPPAPVIEPNLKKINELMQNLTKSYNKHYFKQRLVVSKELDKTLQSVIDFIVRDFCLSWFRDIGKDETAFVEIINKEIWIVIENLLHRLNDVDKMNLLCNDMIQLLYDHFHVLRLSNATLFPGQTSPFLLHPCLKDKTSEIKYLRTCAEALLFTLLPESDSNCAIARYIIREIIAGSIFLATAESICDPDYINQTLVLYLEDREKITETRKQKYAYAETYEEFIKMINTATDIETLKQIRYHTIAEIMQATVIHNTKDQQTQDGSKKKEKMSKKEALRERNLKRYINQCRVSKLQCEKRIRMLGGMDYRRYGLGHGQPLGETGEGQKKPLKRSKSSKVLAFGDILDNSLARSYFMMFLERTNNKNLLSFWIGVEKLRMMDPVDLVSNALDIFQEYVTPSAIHVIKFDTHLVRGMEEFIYGKNDEPKCFYDAQQIVYNIMESKFYADFVVSHDYTQFVCQSESAMDEIRAHLTQEDEDQLPSFDWSDGFNFKERRNAEILKAAMPTEIEERNEYAAHSLQSLDKNISNKLQALELIKRSSASVEEQQELEKELEQLNTERRQLEFHIERTDLWCEMLGHWKALISTSQYHPDNGQPVFLICVSCDEGAEATRTDHQGSAATGWIVARQLDDFKTLHDKLKQCCSWMSKELPVSSKKWYKKHESENLESLKGSLQEYLTIVLNDEDLCRSDEVYTFLIPSPDHLREQNVKQENQSMKKNILPSMPSFKGISKSLQNLQLPEMPFIDAVEADEIDANIEETTQDRKDSIAEPMYRLIGEIFELKGVFKILRKTLITFVQITFGGTINRHLREFVSWLTSEPMLIYYIDNFKHSMWPRGKLAPYPPSRTDLEKLRTREQAKEKVMKNIPDVLQNLVGKKNSRLGFMKIFDGIQDIRTNKHLFYIFLELLIITICPEVRSPEVVRSLHEKIGRKEPEGESEMFSPTIMDADEALEMSHLAFTPNPSSDMRQPEFANDGGTMQFRYASHGIFDL</sequence>
<dbReference type="Pfam" id="PF02194">
    <property type="entry name" value="PXA"/>
    <property type="match status" value="1"/>
</dbReference>
<evidence type="ECO:0000259" key="5">
    <source>
        <dbReference type="PROSITE" id="PS50132"/>
    </source>
</evidence>
<feature type="domain" description="RGS" evidence="5">
    <location>
        <begin position="419"/>
        <end position="536"/>
    </location>
</feature>
<dbReference type="SUPFAM" id="SSF64268">
    <property type="entry name" value="PX domain"/>
    <property type="match status" value="1"/>
</dbReference>
<dbReference type="AlphaFoldDB" id="A0A7M5VBL0"/>
<evidence type="ECO:0000256" key="2">
    <source>
        <dbReference type="SAM" id="Coils"/>
    </source>
</evidence>
<reference evidence="8" key="1">
    <citation type="submission" date="2021-01" db="UniProtKB">
        <authorList>
            <consortium name="EnsemblMetazoa"/>
        </authorList>
    </citation>
    <scope>IDENTIFICATION</scope>
</reference>
<feature type="coiled-coil region" evidence="2">
    <location>
        <begin position="614"/>
        <end position="647"/>
    </location>
</feature>
<keyword evidence="9" id="KW-1185">Reference proteome</keyword>
<feature type="region of interest" description="Disordered" evidence="3">
    <location>
        <begin position="335"/>
        <end position="354"/>
    </location>
</feature>
<keyword evidence="4" id="KW-0472">Membrane</keyword>
<evidence type="ECO:0008006" key="10">
    <source>
        <dbReference type="Google" id="ProtNLM"/>
    </source>
</evidence>
<dbReference type="PANTHER" id="PTHR22775:SF48">
    <property type="entry name" value="SORTING NEXIN-25"/>
    <property type="match status" value="1"/>
</dbReference>
<dbReference type="GO" id="GO:0035091">
    <property type="term" value="F:phosphatidylinositol binding"/>
    <property type="evidence" value="ECO:0007669"/>
    <property type="project" value="InterPro"/>
</dbReference>
<keyword evidence="4" id="KW-1133">Transmembrane helix</keyword>
<evidence type="ECO:0000259" key="7">
    <source>
        <dbReference type="PROSITE" id="PS51207"/>
    </source>
</evidence>
<dbReference type="EnsemblMetazoa" id="CLYHEMT006353.1">
    <property type="protein sequence ID" value="CLYHEMP006353.1"/>
    <property type="gene ID" value="CLYHEMG006353"/>
</dbReference>
<dbReference type="GeneID" id="136808227"/>
<feature type="transmembrane region" description="Helical" evidence="4">
    <location>
        <begin position="54"/>
        <end position="74"/>
    </location>
</feature>
<keyword evidence="4" id="KW-0812">Transmembrane</keyword>